<reference evidence="2" key="2">
    <citation type="submission" date="2015-03" db="EMBL/GenBank/DDBJ databases">
        <authorList>
            <person name="Chow C.-E.T."/>
            <person name="Winget D.M."/>
            <person name="White R.A.III."/>
            <person name="Hallam S.J."/>
            <person name="Suttle C.A."/>
        </authorList>
    </citation>
    <scope>NUCLEOTIDE SEQUENCE</scope>
    <source>
        <strain evidence="2">Anoxic2_5</strain>
    </source>
</reference>
<reference evidence="2" key="1">
    <citation type="journal article" date="2015" name="Front. Microbiol.">
        <title>Combining genomic sequencing methods to explore viral diversity and reveal potential virus-host interactions.</title>
        <authorList>
            <person name="Chow C.E."/>
            <person name="Winget D.M."/>
            <person name="White R.A.III."/>
            <person name="Hallam S.J."/>
            <person name="Suttle C.A."/>
        </authorList>
    </citation>
    <scope>NUCLEOTIDE SEQUENCE</scope>
    <source>
        <strain evidence="2">Anoxic2_5</strain>
    </source>
</reference>
<sequence length="75" mass="8322">MRCLPCHHLSDGVALSQVSVARTQCFGIPSVEWTTENDDDPRPRQLAQHHADHPPRTGCDHHAPQRRPLAGPCLP</sequence>
<evidence type="ECO:0000256" key="1">
    <source>
        <dbReference type="SAM" id="MobiDB-lite"/>
    </source>
</evidence>
<evidence type="ECO:0000313" key="2">
    <source>
        <dbReference type="EMBL" id="AKH47091.1"/>
    </source>
</evidence>
<feature type="region of interest" description="Disordered" evidence="1">
    <location>
        <begin position="32"/>
        <end position="75"/>
    </location>
</feature>
<feature type="compositionally biased region" description="Basic and acidic residues" evidence="1">
    <location>
        <begin position="49"/>
        <end position="63"/>
    </location>
</feature>
<name>A0A0F7L7T1_9VIRU</name>
<proteinExistence type="predicted"/>
<dbReference type="EMBL" id="KR029589">
    <property type="protein sequence ID" value="AKH47091.1"/>
    <property type="molecule type" value="Genomic_DNA"/>
</dbReference>
<accession>A0A0F7L7T1</accession>
<protein>
    <submittedName>
        <fullName evidence="2">Uncharacterized protein</fullName>
    </submittedName>
</protein>
<organism evidence="2">
    <name type="scientific">uncultured marine virus</name>
    <dbReference type="NCBI Taxonomy" id="186617"/>
    <lineage>
        <taxon>Viruses</taxon>
        <taxon>environmental samples</taxon>
    </lineage>
</organism>